<accession>A0A168RAX6</accession>
<dbReference type="OrthoDB" id="10252171at2759"/>
<reference evidence="8" key="1">
    <citation type="submission" date="2016-04" db="EMBL/GenBank/DDBJ databases">
        <authorList>
            <person name="Evans L.H."/>
            <person name="Alamgir A."/>
            <person name="Owens N."/>
            <person name="Weber N.D."/>
            <person name="Virtaneva K."/>
            <person name="Barbian K."/>
            <person name="Babar A."/>
            <person name="Rosenke K."/>
        </authorList>
    </citation>
    <scope>NUCLEOTIDE SEQUENCE [LARGE SCALE GENOMIC DNA]</scope>
    <source>
        <strain evidence="8">CBS 101.48</strain>
    </source>
</reference>
<dbReference type="PIRSF" id="PIRSF037993">
    <property type="entry name" value="STPK_Pim-1"/>
    <property type="match status" value="1"/>
</dbReference>
<keyword evidence="6" id="KW-0723">Serine/threonine-protein kinase</keyword>
<evidence type="ECO:0000256" key="3">
    <source>
        <dbReference type="PIRSR" id="PIRSR037993-1"/>
    </source>
</evidence>
<dbReference type="GO" id="GO:0004674">
    <property type="term" value="F:protein serine/threonine kinase activity"/>
    <property type="evidence" value="ECO:0007669"/>
    <property type="project" value="UniProtKB-KW"/>
</dbReference>
<dbReference type="GO" id="GO:0045719">
    <property type="term" value="P:negative regulation of glycogen biosynthetic process"/>
    <property type="evidence" value="ECO:0007669"/>
    <property type="project" value="TreeGrafter"/>
</dbReference>
<feature type="binding site" evidence="4">
    <location>
        <position position="108"/>
    </location>
    <ligand>
        <name>ATP</name>
        <dbReference type="ChEBI" id="CHEBI:30616"/>
    </ligand>
</feature>
<dbReference type="SUPFAM" id="SSF56112">
    <property type="entry name" value="Protein kinase-like (PK-like)"/>
    <property type="match status" value="1"/>
</dbReference>
<dbReference type="STRING" id="4829.A0A168RAX6"/>
<organism evidence="8">
    <name type="scientific">Absidia glauca</name>
    <name type="common">Pin mould</name>
    <dbReference type="NCBI Taxonomy" id="4829"/>
    <lineage>
        <taxon>Eukaryota</taxon>
        <taxon>Fungi</taxon>
        <taxon>Fungi incertae sedis</taxon>
        <taxon>Mucoromycota</taxon>
        <taxon>Mucoromycotina</taxon>
        <taxon>Mucoromycetes</taxon>
        <taxon>Mucorales</taxon>
        <taxon>Cunninghamellaceae</taxon>
        <taxon>Absidia</taxon>
    </lineage>
</organism>
<dbReference type="Gene3D" id="1.10.510.10">
    <property type="entry name" value="Transferase(Phosphotransferase) domain 1"/>
    <property type="match status" value="1"/>
</dbReference>
<sequence length="287" mass="32665">MKKKEPVATQVSRKHILPAELTDRYELGPRLGSGGYGFVVSAVDRLTGQPCAVKFIYKRKIPSSSSQLPIEISLLQHTEHTNIILMESYFQDEVFFYLVMEAPHSTQDLFSCLEEHDYFSERLARHIFIQVVEAVLYLKQIGFYHRDIKDENILIDRSFNIKLIDFGSAIRQNSSCPTKMSHFHGTLAFASPEILKGQAYYPEPAEVWSLGVLLYTLLYGKVPFSTPLQVIQGPFHTPSLSTSKPGLHLLAWLFRKNPKHRPTLDQIWDHPWLSAGKRADSNSSTSS</sequence>
<dbReference type="InParanoid" id="A0A168RAX6"/>
<dbReference type="EMBL" id="LT554591">
    <property type="protein sequence ID" value="SAM06415.1"/>
    <property type="molecule type" value="Genomic_DNA"/>
</dbReference>
<protein>
    <recommendedName>
        <fullName evidence="7">Protein kinase domain-containing protein</fullName>
    </recommendedName>
</protein>
<evidence type="ECO:0000256" key="4">
    <source>
        <dbReference type="PIRSR" id="PIRSR037993-2"/>
    </source>
</evidence>
<feature type="binding site" evidence="4">
    <location>
        <begin position="31"/>
        <end position="39"/>
    </location>
    <ligand>
        <name>ATP</name>
        <dbReference type="ChEBI" id="CHEBI:30616"/>
    </ligand>
</feature>
<evidence type="ECO:0000259" key="7">
    <source>
        <dbReference type="PROSITE" id="PS50011"/>
    </source>
</evidence>
<evidence type="ECO:0000256" key="2">
    <source>
        <dbReference type="ARBA" id="ARBA00022840"/>
    </source>
</evidence>
<evidence type="ECO:0000256" key="6">
    <source>
        <dbReference type="RuleBase" id="RU000304"/>
    </source>
</evidence>
<evidence type="ECO:0000256" key="1">
    <source>
        <dbReference type="ARBA" id="ARBA00022741"/>
    </source>
</evidence>
<dbReference type="InterPro" id="IPR017441">
    <property type="entry name" value="Protein_kinase_ATP_BS"/>
</dbReference>
<comment type="similarity">
    <text evidence="6">Belongs to the protein kinase superfamily.</text>
</comment>
<feature type="domain" description="Protein kinase" evidence="7">
    <location>
        <begin position="25"/>
        <end position="273"/>
    </location>
</feature>
<keyword evidence="9" id="KW-1185">Reference proteome</keyword>
<dbReference type="FunFam" id="1.10.510.10:FF:000571">
    <property type="entry name" value="Maternal embryonic leucine zipper kinase"/>
    <property type="match status" value="1"/>
</dbReference>
<dbReference type="InterPro" id="IPR000719">
    <property type="entry name" value="Prot_kinase_dom"/>
</dbReference>
<dbReference type="InterPro" id="IPR017348">
    <property type="entry name" value="PIM1/2/3"/>
</dbReference>
<feature type="binding site" evidence="4">
    <location>
        <position position="101"/>
    </location>
    <ligand>
        <name>ATP</name>
        <dbReference type="ChEBI" id="CHEBI:30616"/>
    </ligand>
</feature>
<feature type="binding site" evidence="4 5">
    <location>
        <position position="54"/>
    </location>
    <ligand>
        <name>ATP</name>
        <dbReference type="ChEBI" id="CHEBI:30616"/>
    </ligand>
</feature>
<feature type="active site" description="Proton acceptor" evidence="3">
    <location>
        <position position="147"/>
    </location>
</feature>
<keyword evidence="2 4" id="KW-0067">ATP-binding</keyword>
<proteinExistence type="inferred from homology"/>
<keyword evidence="6" id="KW-0418">Kinase</keyword>
<dbReference type="PROSITE" id="PS50011">
    <property type="entry name" value="PROTEIN_KINASE_DOM"/>
    <property type="match status" value="1"/>
</dbReference>
<dbReference type="GO" id="GO:0043066">
    <property type="term" value="P:negative regulation of apoptotic process"/>
    <property type="evidence" value="ECO:0007669"/>
    <property type="project" value="InterPro"/>
</dbReference>
<keyword evidence="1 5" id="KW-0547">Nucleotide-binding</keyword>
<evidence type="ECO:0000256" key="5">
    <source>
        <dbReference type="PROSITE-ProRule" id="PRU10141"/>
    </source>
</evidence>
<dbReference type="PROSITE" id="PS00108">
    <property type="entry name" value="PROTEIN_KINASE_ST"/>
    <property type="match status" value="1"/>
</dbReference>
<dbReference type="Pfam" id="PF00069">
    <property type="entry name" value="Pkinase"/>
    <property type="match status" value="1"/>
</dbReference>
<dbReference type="InterPro" id="IPR008271">
    <property type="entry name" value="Ser/Thr_kinase_AS"/>
</dbReference>
<dbReference type="PANTHER" id="PTHR24346">
    <property type="entry name" value="MAP/MICROTUBULE AFFINITY-REGULATING KINASE"/>
    <property type="match status" value="1"/>
</dbReference>
<name>A0A168RAX6_ABSGL</name>
<dbReference type="Proteomes" id="UP000078561">
    <property type="component" value="Unassembled WGS sequence"/>
</dbReference>
<dbReference type="OMA" id="TEGCDIT"/>
<gene>
    <name evidence="8" type="primary">ABSGL_12304.1 scaffold 12745</name>
</gene>
<dbReference type="GO" id="GO:0005634">
    <property type="term" value="C:nucleus"/>
    <property type="evidence" value="ECO:0007669"/>
    <property type="project" value="TreeGrafter"/>
</dbReference>
<dbReference type="GO" id="GO:0005524">
    <property type="term" value="F:ATP binding"/>
    <property type="evidence" value="ECO:0007669"/>
    <property type="project" value="UniProtKB-UniRule"/>
</dbReference>
<evidence type="ECO:0000313" key="8">
    <source>
        <dbReference type="EMBL" id="SAM06415.1"/>
    </source>
</evidence>
<dbReference type="InterPro" id="IPR011009">
    <property type="entry name" value="Kinase-like_dom_sf"/>
</dbReference>
<dbReference type="AlphaFoldDB" id="A0A168RAX6"/>
<dbReference type="GO" id="GO:0005829">
    <property type="term" value="C:cytosol"/>
    <property type="evidence" value="ECO:0007669"/>
    <property type="project" value="TreeGrafter"/>
</dbReference>
<dbReference type="SMART" id="SM00220">
    <property type="entry name" value="S_TKc"/>
    <property type="match status" value="1"/>
</dbReference>
<dbReference type="GO" id="GO:0035556">
    <property type="term" value="P:intracellular signal transduction"/>
    <property type="evidence" value="ECO:0007669"/>
    <property type="project" value="TreeGrafter"/>
</dbReference>
<evidence type="ECO:0000313" key="9">
    <source>
        <dbReference type="Proteomes" id="UP000078561"/>
    </source>
</evidence>
<keyword evidence="6" id="KW-0808">Transferase</keyword>
<dbReference type="PROSITE" id="PS00107">
    <property type="entry name" value="PROTEIN_KINASE_ATP"/>
    <property type="match status" value="1"/>
</dbReference>
<dbReference type="PANTHER" id="PTHR24346:SF72">
    <property type="entry name" value="CAMK PROTEIN KINASE"/>
    <property type="match status" value="1"/>
</dbReference>